<evidence type="ECO:0000313" key="1">
    <source>
        <dbReference type="EMBL" id="EJX10787.1"/>
    </source>
</evidence>
<dbReference type="EMBL" id="AMCI01000084">
    <property type="protein sequence ID" value="EJX10787.1"/>
    <property type="molecule type" value="Genomic_DNA"/>
</dbReference>
<name>J9GQY1_9ZZZZ</name>
<reference evidence="1" key="1">
    <citation type="journal article" date="2012" name="PLoS ONE">
        <title>Gene sets for utilization of primary and secondary nutrition supplies in the distal gut of endangered iberian lynx.</title>
        <authorList>
            <person name="Alcaide M."/>
            <person name="Messina E."/>
            <person name="Richter M."/>
            <person name="Bargiela R."/>
            <person name="Peplies J."/>
            <person name="Huws S.A."/>
            <person name="Newbold C.J."/>
            <person name="Golyshin P.N."/>
            <person name="Simon M.A."/>
            <person name="Lopez G."/>
            <person name="Yakimov M.M."/>
            <person name="Ferrer M."/>
        </authorList>
    </citation>
    <scope>NUCLEOTIDE SEQUENCE</scope>
</reference>
<comment type="caution">
    <text evidence="1">The sequence shown here is derived from an EMBL/GenBank/DDBJ whole genome shotgun (WGS) entry which is preliminary data.</text>
</comment>
<gene>
    <name evidence="1" type="ORF">EVA_00514</name>
</gene>
<sequence>MASLADTDGKLPVECPQEKGTGTTCLCRSPFEKILANPVENNLSAGISTGLYFLVGDCFVDQSLFSFVNCVFLRVNCIF</sequence>
<dbReference type="AlphaFoldDB" id="J9GQY1"/>
<proteinExistence type="predicted"/>
<protein>
    <submittedName>
        <fullName evidence="1">Uncharacterized protein</fullName>
    </submittedName>
</protein>
<organism evidence="1">
    <name type="scientific">gut metagenome</name>
    <dbReference type="NCBI Taxonomy" id="749906"/>
    <lineage>
        <taxon>unclassified sequences</taxon>
        <taxon>metagenomes</taxon>
        <taxon>organismal metagenomes</taxon>
    </lineage>
</organism>
<accession>J9GQY1</accession>